<keyword evidence="8" id="KW-1185">Reference proteome</keyword>
<evidence type="ECO:0000259" key="6">
    <source>
        <dbReference type="Pfam" id="PF07687"/>
    </source>
</evidence>
<feature type="compositionally biased region" description="Low complexity" evidence="5">
    <location>
        <begin position="1"/>
        <end position="18"/>
    </location>
</feature>
<dbReference type="InterPro" id="IPR002933">
    <property type="entry name" value="Peptidase_M20"/>
</dbReference>
<comment type="cofactor">
    <cofactor evidence="1">
        <name>Zn(2+)</name>
        <dbReference type="ChEBI" id="CHEBI:29105"/>
    </cofactor>
</comment>
<reference evidence="8" key="1">
    <citation type="journal article" date="2019" name="Int. J. Syst. Evol. Microbiol.">
        <title>The Global Catalogue of Microorganisms (GCM) 10K type strain sequencing project: providing services to taxonomists for standard genome sequencing and annotation.</title>
        <authorList>
            <consortium name="The Broad Institute Genomics Platform"/>
            <consortium name="The Broad Institute Genome Sequencing Center for Infectious Disease"/>
            <person name="Wu L."/>
            <person name="Ma J."/>
        </authorList>
    </citation>
    <scope>NUCLEOTIDE SEQUENCE [LARGE SCALE GENOMIC DNA]</scope>
    <source>
        <strain evidence="8">JCM 5067</strain>
    </source>
</reference>
<dbReference type="InterPro" id="IPR011650">
    <property type="entry name" value="Peptidase_M20_dimer"/>
</dbReference>
<dbReference type="PANTHER" id="PTHR43808:SF9">
    <property type="entry name" value="BLL0789 PROTEIN"/>
    <property type="match status" value="1"/>
</dbReference>
<evidence type="ECO:0000313" key="8">
    <source>
        <dbReference type="Proteomes" id="UP001500668"/>
    </source>
</evidence>
<dbReference type="PIRSF" id="PIRSF037238">
    <property type="entry name" value="Carboxypeptidase_G2"/>
    <property type="match status" value="1"/>
</dbReference>
<dbReference type="Gene3D" id="3.30.70.360">
    <property type="match status" value="1"/>
</dbReference>
<comment type="caution">
    <text evidence="7">The sequence shown here is derived from an EMBL/GenBank/DDBJ whole genome shotgun (WGS) entry which is preliminary data.</text>
</comment>
<dbReference type="InterPro" id="IPR001261">
    <property type="entry name" value="ArgE/DapE_CS"/>
</dbReference>
<dbReference type="InterPro" id="IPR017150">
    <property type="entry name" value="Pept_M20_glutamate_carboxypep"/>
</dbReference>
<keyword evidence="3" id="KW-0378">Hydrolase</keyword>
<evidence type="ECO:0000256" key="4">
    <source>
        <dbReference type="ARBA" id="ARBA00022833"/>
    </source>
</evidence>
<protein>
    <submittedName>
        <fullName evidence="7">M20 family metallopeptidase</fullName>
    </submittedName>
</protein>
<dbReference type="EMBL" id="BAAACA010000014">
    <property type="protein sequence ID" value="GAA0595424.1"/>
    <property type="molecule type" value="Genomic_DNA"/>
</dbReference>
<keyword evidence="4" id="KW-0862">Zinc</keyword>
<feature type="domain" description="Peptidase M20 dimerisation" evidence="6">
    <location>
        <begin position="204"/>
        <end position="300"/>
    </location>
</feature>
<sequence>MGANRPRPASVRAAPAPEMRAERRVPPQYADRVTTHHRVDVSVDAMIEDLRTLVEVESPSRDVHALRASAETVAAVIERRLGGEAVLVESEAGPHVHWSGGGDPRVLVLGHHDTVFPLGTLERRPFRVADGRVTGPGVFDMLGGLVQAVHGLAALDDLSGVEILVTADEEVGSRSSRALIEERALACGAVLVFEGAADGGGLKTGRKGCGTFRVSIAGRASHAGLEPAAGVNALVEAAHQVLDIAALARPEIGTTVTPTVASAGTLDNVVPAQATVVVDVRVESAEEKQRVEAAFAALAPHLDGAQITVEGSVGRPPMPESASAELFALARKLVPGIEGVAVGGGSDGNFTAALGVPTLDGLGAVGGGAHADHEYVVVETMAERANLVTGLVTAIRSA</sequence>
<dbReference type="PROSITE" id="PS00758">
    <property type="entry name" value="ARGE_DAPE_CPG2_1"/>
    <property type="match status" value="1"/>
</dbReference>
<evidence type="ECO:0000256" key="3">
    <source>
        <dbReference type="ARBA" id="ARBA00022801"/>
    </source>
</evidence>
<evidence type="ECO:0000256" key="2">
    <source>
        <dbReference type="ARBA" id="ARBA00022723"/>
    </source>
</evidence>
<evidence type="ECO:0000313" key="7">
    <source>
        <dbReference type="EMBL" id="GAA0595424.1"/>
    </source>
</evidence>
<organism evidence="7 8">
    <name type="scientific">Streptomyces crystallinus</name>
    <dbReference type="NCBI Taxonomy" id="68191"/>
    <lineage>
        <taxon>Bacteria</taxon>
        <taxon>Bacillati</taxon>
        <taxon>Actinomycetota</taxon>
        <taxon>Actinomycetes</taxon>
        <taxon>Kitasatosporales</taxon>
        <taxon>Streptomycetaceae</taxon>
        <taxon>Streptomyces</taxon>
    </lineage>
</organism>
<dbReference type="CDD" id="cd03885">
    <property type="entry name" value="M20_CPDG2"/>
    <property type="match status" value="1"/>
</dbReference>
<dbReference type="SUPFAM" id="SSF55031">
    <property type="entry name" value="Bacterial exopeptidase dimerisation domain"/>
    <property type="match status" value="1"/>
</dbReference>
<dbReference type="Gene3D" id="3.40.630.10">
    <property type="entry name" value="Zn peptidases"/>
    <property type="match status" value="1"/>
</dbReference>
<evidence type="ECO:0000256" key="1">
    <source>
        <dbReference type="ARBA" id="ARBA00001947"/>
    </source>
</evidence>
<evidence type="ECO:0000256" key="5">
    <source>
        <dbReference type="SAM" id="MobiDB-lite"/>
    </source>
</evidence>
<feature type="region of interest" description="Disordered" evidence="5">
    <location>
        <begin position="1"/>
        <end position="21"/>
    </location>
</feature>
<dbReference type="InterPro" id="IPR050072">
    <property type="entry name" value="Peptidase_M20A"/>
</dbReference>
<dbReference type="Pfam" id="PF07687">
    <property type="entry name" value="M20_dimer"/>
    <property type="match status" value="1"/>
</dbReference>
<proteinExistence type="predicted"/>
<gene>
    <name evidence="7" type="ORF">GCM10010394_26120</name>
</gene>
<dbReference type="PANTHER" id="PTHR43808">
    <property type="entry name" value="ACETYLORNITHINE DEACETYLASE"/>
    <property type="match status" value="1"/>
</dbReference>
<dbReference type="Pfam" id="PF01546">
    <property type="entry name" value="Peptidase_M20"/>
    <property type="match status" value="1"/>
</dbReference>
<keyword evidence="2" id="KW-0479">Metal-binding</keyword>
<accession>A0ABP3QQG5</accession>
<dbReference type="Proteomes" id="UP001500668">
    <property type="component" value="Unassembled WGS sequence"/>
</dbReference>
<dbReference type="SUPFAM" id="SSF53187">
    <property type="entry name" value="Zn-dependent exopeptidases"/>
    <property type="match status" value="1"/>
</dbReference>
<name>A0ABP3QQG5_9ACTN</name>
<dbReference type="InterPro" id="IPR036264">
    <property type="entry name" value="Bact_exopeptidase_dim_dom"/>
</dbReference>